<accession>G3JKD3</accession>
<proteinExistence type="predicted"/>
<dbReference type="VEuPathDB" id="FungiDB:CCM_06372"/>
<reference evidence="1 2" key="1">
    <citation type="journal article" date="2011" name="Genome Biol.">
        <title>Genome sequence of the insect pathogenic fungus Cordyceps militaris, a valued traditional Chinese medicine.</title>
        <authorList>
            <person name="Zheng P."/>
            <person name="Xia Y."/>
            <person name="Xiao G."/>
            <person name="Xiong C."/>
            <person name="Hu X."/>
            <person name="Zhang S."/>
            <person name="Zheng H."/>
            <person name="Huang Y."/>
            <person name="Zhou Y."/>
            <person name="Wang S."/>
            <person name="Zhao G.P."/>
            <person name="Liu X."/>
            <person name="St Leger R.J."/>
            <person name="Wang C."/>
        </authorList>
    </citation>
    <scope>NUCLEOTIDE SEQUENCE [LARGE SCALE GENOMIC DNA]</scope>
    <source>
        <strain evidence="1 2">CM01</strain>
    </source>
</reference>
<dbReference type="OrthoDB" id="5419802at2759"/>
<dbReference type="KEGG" id="cmt:CCM_06372"/>
<sequence>MPQPTQTTGLTLEEVEQAVATLVPYLQAAGARFSISGGAASLLIRRHHGVAARVTEDIDLVVQPSARVTAESISSYLLQAYPTVFVGKELYGTIMPALAFTRPDGSVKHVEIEIFDVSVWPQRPQYNLDDPANEVTTLCVLGVDTPVFSARWLIREKIVTAFERRGSRKEATDLDDAIALLNLVEDNSIDMTNFEDAVRHIYSSCPEDRQILELKIHCPNVLGE</sequence>
<name>G3JKD3_CORMM</name>
<gene>
    <name evidence="1" type="ORF">CCM_06372</name>
</gene>
<dbReference type="EMBL" id="JH126402">
    <property type="protein sequence ID" value="EGX92211.1"/>
    <property type="molecule type" value="Genomic_DNA"/>
</dbReference>
<evidence type="ECO:0008006" key="3">
    <source>
        <dbReference type="Google" id="ProtNLM"/>
    </source>
</evidence>
<dbReference type="HOGENOM" id="CLU_104762_0_0_1"/>
<keyword evidence="2" id="KW-1185">Reference proteome</keyword>
<dbReference type="InterPro" id="IPR014942">
    <property type="entry name" value="AbiEii"/>
</dbReference>
<dbReference type="OMA" id="WIFREKV"/>
<dbReference type="AlphaFoldDB" id="G3JKD3"/>
<protein>
    <recommendedName>
        <fullName evidence="3">Nucleotidyl transferase AbiEii toxin, Type IV TA system</fullName>
    </recommendedName>
</protein>
<dbReference type="GeneID" id="18168386"/>
<evidence type="ECO:0000313" key="1">
    <source>
        <dbReference type="EMBL" id="EGX92211.1"/>
    </source>
</evidence>
<organism evidence="1 2">
    <name type="scientific">Cordyceps militaris (strain CM01)</name>
    <name type="common">Caterpillar fungus</name>
    <dbReference type="NCBI Taxonomy" id="983644"/>
    <lineage>
        <taxon>Eukaryota</taxon>
        <taxon>Fungi</taxon>
        <taxon>Dikarya</taxon>
        <taxon>Ascomycota</taxon>
        <taxon>Pezizomycotina</taxon>
        <taxon>Sordariomycetes</taxon>
        <taxon>Hypocreomycetidae</taxon>
        <taxon>Hypocreales</taxon>
        <taxon>Cordycipitaceae</taxon>
        <taxon>Cordyceps</taxon>
    </lineage>
</organism>
<dbReference type="Proteomes" id="UP000001610">
    <property type="component" value="Unassembled WGS sequence"/>
</dbReference>
<dbReference type="eggNOG" id="ENOG502SXUH">
    <property type="taxonomic scope" value="Eukaryota"/>
</dbReference>
<dbReference type="RefSeq" id="XP_006671575.1">
    <property type="nucleotide sequence ID" value="XM_006671512.1"/>
</dbReference>
<dbReference type="InParanoid" id="G3JKD3"/>
<dbReference type="Pfam" id="PF08843">
    <property type="entry name" value="AbiEii"/>
    <property type="match status" value="1"/>
</dbReference>
<evidence type="ECO:0000313" key="2">
    <source>
        <dbReference type="Proteomes" id="UP000001610"/>
    </source>
</evidence>